<organism evidence="4 5">
    <name type="scientific">Candidatus Obscuribacter phosphatis</name>
    <dbReference type="NCBI Taxonomy" id="1906157"/>
    <lineage>
        <taxon>Bacteria</taxon>
        <taxon>Bacillati</taxon>
        <taxon>Candidatus Melainabacteria</taxon>
        <taxon>Candidatus Obscuribacterales</taxon>
        <taxon>Candidatus Obscuribacteraceae</taxon>
        <taxon>Candidatus Obscuribacter</taxon>
    </lineage>
</organism>
<keyword evidence="1" id="KW-0677">Repeat</keyword>
<dbReference type="SUPFAM" id="SSF48452">
    <property type="entry name" value="TPR-like"/>
    <property type="match status" value="1"/>
</dbReference>
<dbReference type="InterPro" id="IPR011990">
    <property type="entry name" value="TPR-like_helical_dom_sf"/>
</dbReference>
<dbReference type="Gene3D" id="1.25.40.10">
    <property type="entry name" value="Tetratricopeptide repeat domain"/>
    <property type="match status" value="3"/>
</dbReference>
<evidence type="ECO:0000313" key="4">
    <source>
        <dbReference type="EMBL" id="MBN8661827.1"/>
    </source>
</evidence>
<gene>
    <name evidence="4" type="ORF">J0M35_15780</name>
</gene>
<sequence length="443" mass="49889">MQLQARAELMRTVSLTLVFSGWFLCLLSPASAFESWQDKKASVKNAIEQSKFALAGKTLEEALSKADEIGASDVDREEILLMLTLTNFRLGKSKLGRQYLALAEQKLGEPSFTKDEQIRAFIAIGFVYLHLGDSSKAADYFSKAHELVCLGEQCNQLGLAYLECGKLEESEGMLKSALRLLERDGKPRSDLLSAVYHNLALLYREKNRLVEAEQFSQESLRRLSLSPSKERTNVVACLASIYRLNDNRRKAEELLQAEISSCEMSQEKRSSQLSVLLSALGSFYLEEGSPDRALPLYYRALRLDKALSNSSRLRSDFDDLAWCFFKKQEFLTARYYLRKKILIEEATWGRTDCRLLGSLKGYLKILEQLDAKEEAKLVSGRIGAIMMAPACEDLLKNLQPSNLDAALPSLQSYLDCLSQAGLSSEKKRVSNAIQKVRKEKQID</sequence>
<accession>A0A8J7PI50</accession>
<keyword evidence="2 3" id="KW-0802">TPR repeat</keyword>
<dbReference type="PANTHER" id="PTHR45641">
    <property type="entry name" value="TETRATRICOPEPTIDE REPEAT PROTEIN (AFU_ORTHOLOGUE AFUA_6G03870)"/>
    <property type="match status" value="1"/>
</dbReference>
<name>A0A8J7PI50_9BACT</name>
<dbReference type="InterPro" id="IPR019734">
    <property type="entry name" value="TPR_rpt"/>
</dbReference>
<evidence type="ECO:0000313" key="5">
    <source>
        <dbReference type="Proteomes" id="UP000664277"/>
    </source>
</evidence>
<dbReference type="Pfam" id="PF13424">
    <property type="entry name" value="TPR_12"/>
    <property type="match status" value="1"/>
</dbReference>
<protein>
    <submittedName>
        <fullName evidence="4">Tetratricopeptide repeat protein</fullName>
    </submittedName>
</protein>
<proteinExistence type="predicted"/>
<comment type="caution">
    <text evidence="4">The sequence shown here is derived from an EMBL/GenBank/DDBJ whole genome shotgun (WGS) entry which is preliminary data.</text>
</comment>
<feature type="repeat" description="TPR" evidence="3">
    <location>
        <begin position="274"/>
        <end position="307"/>
    </location>
</feature>
<dbReference type="PANTHER" id="PTHR45641:SF19">
    <property type="entry name" value="NEPHROCYSTIN-3"/>
    <property type="match status" value="1"/>
</dbReference>
<dbReference type="EMBL" id="JAFLCK010000025">
    <property type="protein sequence ID" value="MBN8661827.1"/>
    <property type="molecule type" value="Genomic_DNA"/>
</dbReference>
<evidence type="ECO:0000256" key="3">
    <source>
        <dbReference type="PROSITE-ProRule" id="PRU00339"/>
    </source>
</evidence>
<evidence type="ECO:0000256" key="2">
    <source>
        <dbReference type="ARBA" id="ARBA00022803"/>
    </source>
</evidence>
<evidence type="ECO:0000256" key="1">
    <source>
        <dbReference type="ARBA" id="ARBA00022737"/>
    </source>
</evidence>
<reference evidence="4" key="1">
    <citation type="submission" date="2021-02" db="EMBL/GenBank/DDBJ databases">
        <title>Genome-Resolved Metagenomics of a Microbial Community Performing Photosynthetic Biological Nutrient Removal.</title>
        <authorList>
            <person name="Mcdaniel E.A."/>
        </authorList>
    </citation>
    <scope>NUCLEOTIDE SEQUENCE</scope>
    <source>
        <strain evidence="4">UWPOB_OBS1</strain>
    </source>
</reference>
<dbReference type="PROSITE" id="PS50005">
    <property type="entry name" value="TPR"/>
    <property type="match status" value="1"/>
</dbReference>
<dbReference type="SMART" id="SM00028">
    <property type="entry name" value="TPR"/>
    <property type="match status" value="4"/>
</dbReference>
<dbReference type="AlphaFoldDB" id="A0A8J7PI50"/>
<dbReference type="Proteomes" id="UP000664277">
    <property type="component" value="Unassembled WGS sequence"/>
</dbReference>
<dbReference type="Pfam" id="PF13176">
    <property type="entry name" value="TPR_7"/>
    <property type="match status" value="1"/>
</dbReference>